<comment type="caution">
    <text evidence="2">The sequence shown here is derived from an EMBL/GenBank/DDBJ whole genome shotgun (WGS) entry which is preliminary data.</text>
</comment>
<proteinExistence type="predicted"/>
<keyword evidence="3" id="KW-1185">Reference proteome</keyword>
<reference evidence="2 3" key="1">
    <citation type="journal article" date="2014" name="Genome Biol. Evol.">
        <title>The genome of the myxosporean Thelohanellus kitauei shows adaptations to nutrient acquisition within its fish host.</title>
        <authorList>
            <person name="Yang Y."/>
            <person name="Xiong J."/>
            <person name="Zhou Z."/>
            <person name="Huo F."/>
            <person name="Miao W."/>
            <person name="Ran C."/>
            <person name="Liu Y."/>
            <person name="Zhang J."/>
            <person name="Feng J."/>
            <person name="Wang M."/>
            <person name="Wang M."/>
            <person name="Wang L."/>
            <person name="Yao B."/>
        </authorList>
    </citation>
    <scope>NUCLEOTIDE SEQUENCE [LARGE SCALE GENOMIC DNA]</scope>
    <source>
        <strain evidence="2">Wuqing</strain>
    </source>
</reference>
<name>A0A0C2N9X6_THEKT</name>
<feature type="transmembrane region" description="Helical" evidence="1">
    <location>
        <begin position="107"/>
        <end position="128"/>
    </location>
</feature>
<keyword evidence="1" id="KW-1133">Transmembrane helix</keyword>
<dbReference type="AlphaFoldDB" id="A0A0C2N9X6"/>
<evidence type="ECO:0000313" key="2">
    <source>
        <dbReference type="EMBL" id="KII70702.1"/>
    </source>
</evidence>
<keyword evidence="1" id="KW-0472">Membrane</keyword>
<dbReference type="Proteomes" id="UP000031668">
    <property type="component" value="Unassembled WGS sequence"/>
</dbReference>
<accession>A0A0C2N9X6</accession>
<organism evidence="2 3">
    <name type="scientific">Thelohanellus kitauei</name>
    <name type="common">Myxosporean</name>
    <dbReference type="NCBI Taxonomy" id="669202"/>
    <lineage>
        <taxon>Eukaryota</taxon>
        <taxon>Metazoa</taxon>
        <taxon>Cnidaria</taxon>
        <taxon>Myxozoa</taxon>
        <taxon>Myxosporea</taxon>
        <taxon>Bivalvulida</taxon>
        <taxon>Platysporina</taxon>
        <taxon>Myxobolidae</taxon>
        <taxon>Thelohanellus</taxon>
    </lineage>
</organism>
<sequence length="153" mass="18232">MSLGHTKRRFKVGQLLPDHLQVSKVKKIVEDTVHRYKGSETIFWHHIRNALLQQVKLRVWWRNFMLNNTLSCYVETHSRKLAHSSQENAPKPKTILGYKILLTRDDMFLMSIVLLGLVHAFFITSCIMRRHLMFESRLYRTNHGYMKLPERDI</sequence>
<gene>
    <name evidence="2" type="ORF">RF11_09036</name>
</gene>
<evidence type="ECO:0000313" key="3">
    <source>
        <dbReference type="Proteomes" id="UP000031668"/>
    </source>
</evidence>
<dbReference type="EMBL" id="JWZT01001987">
    <property type="protein sequence ID" value="KII70702.1"/>
    <property type="molecule type" value="Genomic_DNA"/>
</dbReference>
<evidence type="ECO:0000256" key="1">
    <source>
        <dbReference type="SAM" id="Phobius"/>
    </source>
</evidence>
<keyword evidence="1" id="KW-0812">Transmembrane</keyword>
<protein>
    <submittedName>
        <fullName evidence="2">Uncharacterized protein</fullName>
    </submittedName>
</protein>